<dbReference type="PANTHER" id="PTHR12483">
    <property type="entry name" value="SOLUTE CARRIER FAMILY 31 COPPER TRANSPORTERS"/>
    <property type="match status" value="1"/>
</dbReference>
<dbReference type="Proteomes" id="UP000307440">
    <property type="component" value="Unassembled WGS sequence"/>
</dbReference>
<dbReference type="GO" id="GO:0005375">
    <property type="term" value="F:copper ion transmembrane transporter activity"/>
    <property type="evidence" value="ECO:0007669"/>
    <property type="project" value="UniProtKB-UniRule"/>
</dbReference>
<keyword evidence="5" id="KW-0187">Copper transport</keyword>
<evidence type="ECO:0000313" key="7">
    <source>
        <dbReference type="EMBL" id="TFK24167.1"/>
    </source>
</evidence>
<keyword evidence="5" id="KW-0813">Transport</keyword>
<dbReference type="OrthoDB" id="73901at2759"/>
<keyword evidence="3 5" id="KW-1133">Transmembrane helix</keyword>
<feature type="transmembrane region" description="Helical" evidence="5">
    <location>
        <begin position="176"/>
        <end position="201"/>
    </location>
</feature>
<proteinExistence type="inferred from homology"/>
<feature type="signal peptide" evidence="6">
    <location>
        <begin position="1"/>
        <end position="31"/>
    </location>
</feature>
<dbReference type="Pfam" id="PF04145">
    <property type="entry name" value="Ctr"/>
    <property type="match status" value="1"/>
</dbReference>
<sequence>MSPPRSLKESNLVFPILFFSATALLVSSAQAQHEGHDMDDWGLIPEPDHASMGHAVPGQGPIMTPYLHLSLGDALWFKEWIPRSKGAMFGACLGLFFLGIVERWIAALRAVANVWWRIRASEMLDYLHDNKQEEQRKSPASAPATSLRKFPTRFSPPFIALNEICRGLLYVAQSTLMFAFMLVVMTYQASFLISIVLGLGIGETLFGRFTHADVGLYL</sequence>
<reference evidence="7 8" key="1">
    <citation type="journal article" date="2019" name="Nat. Ecol. Evol.">
        <title>Megaphylogeny resolves global patterns of mushroom evolution.</title>
        <authorList>
            <person name="Varga T."/>
            <person name="Krizsan K."/>
            <person name="Foldi C."/>
            <person name="Dima B."/>
            <person name="Sanchez-Garcia M."/>
            <person name="Sanchez-Ramirez S."/>
            <person name="Szollosi G.J."/>
            <person name="Szarkandi J.G."/>
            <person name="Papp V."/>
            <person name="Albert L."/>
            <person name="Andreopoulos W."/>
            <person name="Angelini C."/>
            <person name="Antonin V."/>
            <person name="Barry K.W."/>
            <person name="Bougher N.L."/>
            <person name="Buchanan P."/>
            <person name="Buyck B."/>
            <person name="Bense V."/>
            <person name="Catcheside P."/>
            <person name="Chovatia M."/>
            <person name="Cooper J."/>
            <person name="Damon W."/>
            <person name="Desjardin D."/>
            <person name="Finy P."/>
            <person name="Geml J."/>
            <person name="Haridas S."/>
            <person name="Hughes K."/>
            <person name="Justo A."/>
            <person name="Karasinski D."/>
            <person name="Kautmanova I."/>
            <person name="Kiss B."/>
            <person name="Kocsube S."/>
            <person name="Kotiranta H."/>
            <person name="LaButti K.M."/>
            <person name="Lechner B.E."/>
            <person name="Liimatainen K."/>
            <person name="Lipzen A."/>
            <person name="Lukacs Z."/>
            <person name="Mihaltcheva S."/>
            <person name="Morgado L.N."/>
            <person name="Niskanen T."/>
            <person name="Noordeloos M.E."/>
            <person name="Ohm R.A."/>
            <person name="Ortiz-Santana B."/>
            <person name="Ovrebo C."/>
            <person name="Racz N."/>
            <person name="Riley R."/>
            <person name="Savchenko A."/>
            <person name="Shiryaev A."/>
            <person name="Soop K."/>
            <person name="Spirin V."/>
            <person name="Szebenyi C."/>
            <person name="Tomsovsky M."/>
            <person name="Tulloss R.E."/>
            <person name="Uehling J."/>
            <person name="Grigoriev I.V."/>
            <person name="Vagvolgyi C."/>
            <person name="Papp T."/>
            <person name="Martin F.M."/>
            <person name="Miettinen O."/>
            <person name="Hibbett D.S."/>
            <person name="Nagy L.G."/>
        </authorList>
    </citation>
    <scope>NUCLEOTIDE SEQUENCE [LARGE SCALE GENOMIC DNA]</scope>
    <source>
        <strain evidence="7 8">CBS 121175</strain>
    </source>
</reference>
<keyword evidence="5" id="KW-0186">Copper</keyword>
<keyword evidence="6" id="KW-0732">Signal</keyword>
<dbReference type="PANTHER" id="PTHR12483:SF27">
    <property type="entry name" value="COPPER TRANSPORT PROTEIN CTR1"/>
    <property type="match status" value="1"/>
</dbReference>
<name>A0A5C3KV10_COPMA</name>
<evidence type="ECO:0000256" key="3">
    <source>
        <dbReference type="ARBA" id="ARBA00022989"/>
    </source>
</evidence>
<dbReference type="AlphaFoldDB" id="A0A5C3KV10"/>
<keyword evidence="4 5" id="KW-0472">Membrane</keyword>
<evidence type="ECO:0000256" key="2">
    <source>
        <dbReference type="ARBA" id="ARBA00022692"/>
    </source>
</evidence>
<keyword evidence="8" id="KW-1185">Reference proteome</keyword>
<dbReference type="GO" id="GO:0005886">
    <property type="term" value="C:plasma membrane"/>
    <property type="evidence" value="ECO:0007669"/>
    <property type="project" value="TreeGrafter"/>
</dbReference>
<feature type="chain" id="PRO_5023132313" description="Copper transport protein" evidence="6">
    <location>
        <begin position="32"/>
        <end position="218"/>
    </location>
</feature>
<evidence type="ECO:0000256" key="5">
    <source>
        <dbReference type="RuleBase" id="RU367022"/>
    </source>
</evidence>
<protein>
    <recommendedName>
        <fullName evidence="5">Copper transport protein</fullName>
    </recommendedName>
</protein>
<keyword evidence="5" id="KW-0406">Ion transport</keyword>
<evidence type="ECO:0000256" key="4">
    <source>
        <dbReference type="ARBA" id="ARBA00023136"/>
    </source>
</evidence>
<dbReference type="EMBL" id="ML210205">
    <property type="protein sequence ID" value="TFK24167.1"/>
    <property type="molecule type" value="Genomic_DNA"/>
</dbReference>
<organism evidence="7 8">
    <name type="scientific">Coprinopsis marcescibilis</name>
    <name type="common">Agaric fungus</name>
    <name type="synonym">Psathyrella marcescibilis</name>
    <dbReference type="NCBI Taxonomy" id="230819"/>
    <lineage>
        <taxon>Eukaryota</taxon>
        <taxon>Fungi</taxon>
        <taxon>Dikarya</taxon>
        <taxon>Basidiomycota</taxon>
        <taxon>Agaricomycotina</taxon>
        <taxon>Agaricomycetes</taxon>
        <taxon>Agaricomycetidae</taxon>
        <taxon>Agaricales</taxon>
        <taxon>Agaricineae</taxon>
        <taxon>Psathyrellaceae</taxon>
        <taxon>Coprinopsis</taxon>
    </lineage>
</organism>
<evidence type="ECO:0000313" key="8">
    <source>
        <dbReference type="Proteomes" id="UP000307440"/>
    </source>
</evidence>
<accession>A0A5C3KV10</accession>
<comment type="similarity">
    <text evidence="5">Belongs to the copper transporter (Ctr) (TC 1.A.56) family. SLC31A subfamily.</text>
</comment>
<evidence type="ECO:0000256" key="6">
    <source>
        <dbReference type="SAM" id="SignalP"/>
    </source>
</evidence>
<gene>
    <name evidence="7" type="ORF">FA15DRAFT_704816</name>
</gene>
<feature type="transmembrane region" description="Helical" evidence="5">
    <location>
        <begin position="87"/>
        <end position="111"/>
    </location>
</feature>
<evidence type="ECO:0000256" key="1">
    <source>
        <dbReference type="ARBA" id="ARBA00004141"/>
    </source>
</evidence>
<dbReference type="InterPro" id="IPR007274">
    <property type="entry name" value="Cop_transporter"/>
</dbReference>
<keyword evidence="2 5" id="KW-0812">Transmembrane</keyword>
<comment type="subcellular location">
    <subcellularLocation>
        <location evidence="1 5">Membrane</location>
        <topology evidence="1 5">Multi-pass membrane protein</topology>
    </subcellularLocation>
</comment>
<dbReference type="STRING" id="230819.A0A5C3KV10"/>